<accession>A0AAD2CJT9</accession>
<sequence length="73" mass="8468">MPTMLLAMSFWIAFLTDFISRLSSLMSSSFRSRAEAVGSNLNFVELTIWAVFWSVVFRSFRFSRAFLSLRNSE</sequence>
<proteinExistence type="predicted"/>
<reference evidence="1" key="1">
    <citation type="submission" date="2023-08" db="EMBL/GenBank/DDBJ databases">
        <authorList>
            <person name="Audoor S."/>
            <person name="Bilcke G."/>
        </authorList>
    </citation>
    <scope>NUCLEOTIDE SEQUENCE</scope>
</reference>
<dbReference type="Proteomes" id="UP001295423">
    <property type="component" value="Unassembled WGS sequence"/>
</dbReference>
<keyword evidence="2" id="KW-1185">Reference proteome</keyword>
<name>A0AAD2CJT9_9STRA</name>
<protein>
    <submittedName>
        <fullName evidence="1">Uncharacterized protein</fullName>
    </submittedName>
</protein>
<dbReference type="EMBL" id="CAKOGP040000181">
    <property type="protein sequence ID" value="CAJ1931837.1"/>
    <property type="molecule type" value="Genomic_DNA"/>
</dbReference>
<evidence type="ECO:0000313" key="2">
    <source>
        <dbReference type="Proteomes" id="UP001295423"/>
    </source>
</evidence>
<comment type="caution">
    <text evidence="1">The sequence shown here is derived from an EMBL/GenBank/DDBJ whole genome shotgun (WGS) entry which is preliminary data.</text>
</comment>
<organism evidence="1 2">
    <name type="scientific">Cylindrotheca closterium</name>
    <dbReference type="NCBI Taxonomy" id="2856"/>
    <lineage>
        <taxon>Eukaryota</taxon>
        <taxon>Sar</taxon>
        <taxon>Stramenopiles</taxon>
        <taxon>Ochrophyta</taxon>
        <taxon>Bacillariophyta</taxon>
        <taxon>Bacillariophyceae</taxon>
        <taxon>Bacillariophycidae</taxon>
        <taxon>Bacillariales</taxon>
        <taxon>Bacillariaceae</taxon>
        <taxon>Cylindrotheca</taxon>
    </lineage>
</organism>
<evidence type="ECO:0000313" key="1">
    <source>
        <dbReference type="EMBL" id="CAJ1931837.1"/>
    </source>
</evidence>
<gene>
    <name evidence="1" type="ORF">CYCCA115_LOCUS2569</name>
</gene>
<dbReference type="AlphaFoldDB" id="A0AAD2CJT9"/>